<evidence type="ECO:0000313" key="11">
    <source>
        <dbReference type="EMBL" id="PVV04838.1"/>
    </source>
</evidence>
<evidence type="ECO:0000256" key="6">
    <source>
        <dbReference type="ARBA" id="ARBA00037941"/>
    </source>
</evidence>
<evidence type="ECO:0000256" key="3">
    <source>
        <dbReference type="ARBA" id="ARBA00022827"/>
    </source>
</evidence>
<comment type="similarity">
    <text evidence="6">Belongs to the L2HGDH family.</text>
</comment>
<evidence type="ECO:0000313" key="12">
    <source>
        <dbReference type="Proteomes" id="UP000245609"/>
    </source>
</evidence>
<dbReference type="STRING" id="133381.A0A2T9ZJS2"/>
<evidence type="ECO:0000256" key="7">
    <source>
        <dbReference type="ARBA" id="ARBA00038878"/>
    </source>
</evidence>
<evidence type="ECO:0000259" key="9">
    <source>
        <dbReference type="Pfam" id="PF01266"/>
    </source>
</evidence>
<comment type="caution">
    <text evidence="11">The sequence shown here is derived from an EMBL/GenBank/DDBJ whole genome shotgun (WGS) entry which is preliminary data.</text>
</comment>
<dbReference type="SUPFAM" id="SSF51905">
    <property type="entry name" value="FAD/NAD(P)-binding domain"/>
    <property type="match status" value="1"/>
</dbReference>
<dbReference type="OrthoDB" id="498204at2759"/>
<dbReference type="EMBL" id="MBFS01001068">
    <property type="protein sequence ID" value="PVV01446.1"/>
    <property type="molecule type" value="Genomic_DNA"/>
</dbReference>
<reference evidence="11 12" key="1">
    <citation type="journal article" date="2018" name="MBio">
        <title>Comparative Genomics Reveals the Core Gene Toolbox for the Fungus-Insect Symbiosis.</title>
        <authorList>
            <person name="Wang Y."/>
            <person name="Stata M."/>
            <person name="Wang W."/>
            <person name="Stajich J.E."/>
            <person name="White M.M."/>
            <person name="Moncalvo J.M."/>
        </authorList>
    </citation>
    <scope>NUCLEOTIDE SEQUENCE [LARGE SCALE GENOMIC DNA]</scope>
    <source>
        <strain evidence="11 12">SC-DP-2</strain>
    </source>
</reference>
<dbReference type="Pfam" id="PF01266">
    <property type="entry name" value="DAO"/>
    <property type="match status" value="1"/>
</dbReference>
<sequence>MVFRSFLSNPKVLPLRSVIRCFSSVSKSESESLSVDHLIVGAGVIGLAVARALSQHQNRSVMLVEKNPSFGQETSSRNSGVIHAGMYYPENFLKSKLCIEGRNLLYDYLKVKDIPHKRIGKWIVAPAKQGSSLPTTLTNENEYLNSLYLRAKRLGVPLEFVSNKEYQLSEMSKVLSVDSVLDSPTTGILSQHDYMLSLLQDAQVNGLEYFSNTAVTDILPLKNNTGFQVTLSSNNNTLDIHAQTILNCAGLHSDKVSNMISDKFESEELVSQYKKKLHFFKGSYCSYLPDPSTINVAKHITKLVYPIPHKHLNSLGIHLTKTVDNRTIFGPDLSRANSNTDYSVADLRPATFLNDINLYLPTIKIENLVPDYSGIRPKLSSDEKQYSDFIIEKTFSAVGISGFINLIGIESPGLTSSLAIPKYVDNLI</sequence>
<dbReference type="PANTHER" id="PTHR43104">
    <property type="entry name" value="L-2-HYDROXYGLUTARATE DEHYDROGENASE, MITOCHONDRIAL"/>
    <property type="match status" value="1"/>
</dbReference>
<dbReference type="EMBL" id="MBFS01000072">
    <property type="protein sequence ID" value="PVV04838.1"/>
    <property type="molecule type" value="Genomic_DNA"/>
</dbReference>
<dbReference type="Gene3D" id="3.30.9.10">
    <property type="entry name" value="D-Amino Acid Oxidase, subunit A, domain 2"/>
    <property type="match status" value="1"/>
</dbReference>
<keyword evidence="12" id="KW-1185">Reference proteome</keyword>
<dbReference type="InterPro" id="IPR006076">
    <property type="entry name" value="FAD-dep_OxRdtase"/>
</dbReference>
<evidence type="ECO:0000256" key="8">
    <source>
        <dbReference type="ARBA" id="ARBA00041137"/>
    </source>
</evidence>
<dbReference type="Proteomes" id="UP000245609">
    <property type="component" value="Unassembled WGS sequence"/>
</dbReference>
<feature type="domain" description="FAD dependent oxidoreductase" evidence="9">
    <location>
        <begin position="36"/>
        <end position="424"/>
    </location>
</feature>
<protein>
    <recommendedName>
        <fullName evidence="8">L-2-hydroxyglutarate dehydrogenase, mitochondrial</fullName>
        <ecNumber evidence="7">1.1.99.2</ecNumber>
    </recommendedName>
</protein>
<dbReference type="InterPro" id="IPR036188">
    <property type="entry name" value="FAD/NAD-bd_sf"/>
</dbReference>
<gene>
    <name evidence="11" type="ORF">BB560_000649</name>
    <name evidence="10" type="ORF">BB560_004136</name>
</gene>
<name>A0A2T9ZJS2_9FUNG</name>
<keyword evidence="3" id="KW-0274">FAD</keyword>
<proteinExistence type="inferred from homology"/>
<evidence type="ECO:0000313" key="10">
    <source>
        <dbReference type="EMBL" id="PVV01446.1"/>
    </source>
</evidence>
<keyword evidence="4" id="KW-0560">Oxidoreductase</keyword>
<evidence type="ECO:0000256" key="2">
    <source>
        <dbReference type="ARBA" id="ARBA00022630"/>
    </source>
</evidence>
<dbReference type="AlphaFoldDB" id="A0A2T9ZJS2"/>
<accession>A0A2T9ZJS2</accession>
<dbReference type="GO" id="GO:0047545">
    <property type="term" value="F:(S)-2-hydroxyglutarate dehydrogenase activity"/>
    <property type="evidence" value="ECO:0007669"/>
    <property type="project" value="UniProtKB-EC"/>
</dbReference>
<evidence type="ECO:0000256" key="1">
    <source>
        <dbReference type="ARBA" id="ARBA00001974"/>
    </source>
</evidence>
<organism evidence="11 12">
    <name type="scientific">Smittium megazygosporum</name>
    <dbReference type="NCBI Taxonomy" id="133381"/>
    <lineage>
        <taxon>Eukaryota</taxon>
        <taxon>Fungi</taxon>
        <taxon>Fungi incertae sedis</taxon>
        <taxon>Zoopagomycota</taxon>
        <taxon>Kickxellomycotina</taxon>
        <taxon>Harpellomycetes</taxon>
        <taxon>Harpellales</taxon>
        <taxon>Legeriomycetaceae</taxon>
        <taxon>Smittium</taxon>
    </lineage>
</organism>
<dbReference type="Gene3D" id="3.50.50.60">
    <property type="entry name" value="FAD/NAD(P)-binding domain"/>
    <property type="match status" value="1"/>
</dbReference>
<evidence type="ECO:0000256" key="4">
    <source>
        <dbReference type="ARBA" id="ARBA00023002"/>
    </source>
</evidence>
<dbReference type="EC" id="1.1.99.2" evidence="7"/>
<comment type="catalytic activity">
    <reaction evidence="5">
        <text>(S)-2-hydroxyglutarate + A = 2-oxoglutarate + AH2</text>
        <dbReference type="Rhea" id="RHEA:21252"/>
        <dbReference type="ChEBI" id="CHEBI:13193"/>
        <dbReference type="ChEBI" id="CHEBI:16782"/>
        <dbReference type="ChEBI" id="CHEBI:16810"/>
        <dbReference type="ChEBI" id="CHEBI:17499"/>
        <dbReference type="EC" id="1.1.99.2"/>
    </reaction>
</comment>
<dbReference type="PANTHER" id="PTHR43104:SF4">
    <property type="entry name" value="L-2-HYDROXYGLUTARATE DEHYDROGENASE, MITOCHONDRIAL"/>
    <property type="match status" value="1"/>
</dbReference>
<evidence type="ECO:0000256" key="5">
    <source>
        <dbReference type="ARBA" id="ARBA00036066"/>
    </source>
</evidence>
<keyword evidence="2" id="KW-0285">Flavoprotein</keyword>
<comment type="cofactor">
    <cofactor evidence="1">
        <name>FAD</name>
        <dbReference type="ChEBI" id="CHEBI:57692"/>
    </cofactor>
</comment>